<dbReference type="AlphaFoldDB" id="X1EXZ4"/>
<proteinExistence type="predicted"/>
<reference evidence="1" key="1">
    <citation type="journal article" date="2014" name="Front. Microbiol.">
        <title>High frequency of phylogenetically diverse reductive dehalogenase-homologous genes in deep subseafloor sedimentary metagenomes.</title>
        <authorList>
            <person name="Kawai M."/>
            <person name="Futagami T."/>
            <person name="Toyoda A."/>
            <person name="Takaki Y."/>
            <person name="Nishi S."/>
            <person name="Hori S."/>
            <person name="Arai W."/>
            <person name="Tsubouchi T."/>
            <person name="Morono Y."/>
            <person name="Uchiyama I."/>
            <person name="Ito T."/>
            <person name="Fujiyama A."/>
            <person name="Inagaki F."/>
            <person name="Takami H."/>
        </authorList>
    </citation>
    <scope>NUCLEOTIDE SEQUENCE</scope>
    <source>
        <strain evidence="1">Expedition CK06-06</strain>
    </source>
</reference>
<organism evidence="1">
    <name type="scientific">marine sediment metagenome</name>
    <dbReference type="NCBI Taxonomy" id="412755"/>
    <lineage>
        <taxon>unclassified sequences</taxon>
        <taxon>metagenomes</taxon>
        <taxon>ecological metagenomes</taxon>
    </lineage>
</organism>
<dbReference type="EMBL" id="BARU01003583">
    <property type="protein sequence ID" value="GAH25190.1"/>
    <property type="molecule type" value="Genomic_DNA"/>
</dbReference>
<sequence>MLGPQVGYKIAEVIYVYDLALNSCFNLTRFGYLEHLRSVIGALKAERSNPARSLPAASA</sequence>
<comment type="caution">
    <text evidence="1">The sequence shown here is derived from an EMBL/GenBank/DDBJ whole genome shotgun (WGS) entry which is preliminary data.</text>
</comment>
<gene>
    <name evidence="1" type="ORF">S03H2_07669</name>
</gene>
<name>X1EXZ4_9ZZZZ</name>
<evidence type="ECO:0000313" key="1">
    <source>
        <dbReference type="EMBL" id="GAH25190.1"/>
    </source>
</evidence>
<protein>
    <submittedName>
        <fullName evidence="1">Uncharacterized protein</fullName>
    </submittedName>
</protein>
<accession>X1EXZ4</accession>